<dbReference type="Proteomes" id="UP001569414">
    <property type="component" value="Unassembled WGS sequence"/>
</dbReference>
<proteinExistence type="predicted"/>
<dbReference type="InterPro" id="IPR008993">
    <property type="entry name" value="TIMP-like_OB-fold"/>
</dbReference>
<dbReference type="SUPFAM" id="SSF50242">
    <property type="entry name" value="TIMP-like"/>
    <property type="match status" value="1"/>
</dbReference>
<accession>A0ABV4NM91</accession>
<keyword evidence="2" id="KW-1185">Reference proteome</keyword>
<gene>
    <name evidence="1" type="ORF">ACCI51_08205</name>
</gene>
<dbReference type="EMBL" id="JBGMEL010000006">
    <property type="protein sequence ID" value="MFA0790528.1"/>
    <property type="molecule type" value="Genomic_DNA"/>
</dbReference>
<organism evidence="1 2">
    <name type="scientific">Microbulbifer echini</name>
    <dbReference type="NCBI Taxonomy" id="1529067"/>
    <lineage>
        <taxon>Bacteria</taxon>
        <taxon>Pseudomonadati</taxon>
        <taxon>Pseudomonadota</taxon>
        <taxon>Gammaproteobacteria</taxon>
        <taxon>Cellvibrionales</taxon>
        <taxon>Microbulbiferaceae</taxon>
        <taxon>Microbulbifer</taxon>
    </lineage>
</organism>
<name>A0ABV4NM91_9GAMM</name>
<evidence type="ECO:0000313" key="2">
    <source>
        <dbReference type="Proteomes" id="UP001569414"/>
    </source>
</evidence>
<evidence type="ECO:0000313" key="1">
    <source>
        <dbReference type="EMBL" id="MFA0790528.1"/>
    </source>
</evidence>
<reference evidence="1 2" key="1">
    <citation type="submission" date="2024-08" db="EMBL/GenBank/DDBJ databases">
        <authorList>
            <person name="Ishaq N."/>
        </authorList>
    </citation>
    <scope>NUCLEOTIDE SEQUENCE [LARGE SCALE GENOMIC DNA]</scope>
    <source>
        <strain evidence="1 2">JCM 30400</strain>
    </source>
</reference>
<comment type="caution">
    <text evidence="1">The sequence shown here is derived from an EMBL/GenBank/DDBJ whole genome shotgun (WGS) entry which is preliminary data.</text>
</comment>
<dbReference type="Gene3D" id="2.40.50.120">
    <property type="match status" value="1"/>
</dbReference>
<dbReference type="RefSeq" id="WP_299587536.1">
    <property type="nucleotide sequence ID" value="NZ_JBGMEL010000006.1"/>
</dbReference>
<sequence>MNRYLFKWKSVWSFVLALLFMGGFTAAGFAWEGSAVESSAHLEIRFSEAAVVAQVKVIGIHRDVDSALSEPGVTAISGYVYSAEPSQVWKGMVADQITFRLGLEYCDKKLEQGEHYLIFASLDSYGRLQLHSCDSAVVESEAEALLAELNAFTSQG</sequence>
<protein>
    <submittedName>
        <fullName evidence="1">Uncharacterized protein</fullName>
    </submittedName>
</protein>